<evidence type="ECO:0000313" key="2">
    <source>
        <dbReference type="Proteomes" id="UP001231649"/>
    </source>
</evidence>
<sequence length="170" mass="18749">MCVVKKGEVRARQAIRLTHSDREKRIVNMKSLSFIAVLAALTVCNDAASILEEGALSQEQAALFAEDGFVYREDTGMYQKGDVRVGDHLFYDHTCHVPAIPNAVQFEDVVYLGNSTTRITGLRMSNVPVTPGTTMVGPLGAAFLSIRLRSAPGDGIFTRVQFWGHYTDWV</sequence>
<comment type="caution">
    <text evidence="1">The sequence shown here is derived from an EMBL/GenBank/DDBJ whole genome shotgun (WGS) entry which is preliminary data.</text>
</comment>
<accession>A0ACC2Q8Y6</accession>
<proteinExistence type="predicted"/>
<evidence type="ECO:0000313" key="1">
    <source>
        <dbReference type="EMBL" id="KAJ8710741.1"/>
    </source>
</evidence>
<dbReference type="Proteomes" id="UP001231649">
    <property type="component" value="Chromosome 23"/>
</dbReference>
<keyword evidence="2" id="KW-1185">Reference proteome</keyword>
<organism evidence="1 2">
    <name type="scientific">Mythimna loreyi</name>
    <dbReference type="NCBI Taxonomy" id="667449"/>
    <lineage>
        <taxon>Eukaryota</taxon>
        <taxon>Metazoa</taxon>
        <taxon>Ecdysozoa</taxon>
        <taxon>Arthropoda</taxon>
        <taxon>Hexapoda</taxon>
        <taxon>Insecta</taxon>
        <taxon>Pterygota</taxon>
        <taxon>Neoptera</taxon>
        <taxon>Endopterygota</taxon>
        <taxon>Lepidoptera</taxon>
        <taxon>Glossata</taxon>
        <taxon>Ditrysia</taxon>
        <taxon>Noctuoidea</taxon>
        <taxon>Noctuidae</taxon>
        <taxon>Noctuinae</taxon>
        <taxon>Hadenini</taxon>
        <taxon>Mythimna</taxon>
    </lineage>
</organism>
<reference evidence="1" key="1">
    <citation type="submission" date="2023-03" db="EMBL/GenBank/DDBJ databases">
        <title>Chromosome-level genomes of two armyworms, Mythimna separata and Mythimna loreyi, provide insights into the biosynthesis and reception of sex pheromones.</title>
        <authorList>
            <person name="Zhao H."/>
        </authorList>
    </citation>
    <scope>NUCLEOTIDE SEQUENCE</scope>
    <source>
        <strain evidence="1">BeijingLab</strain>
    </source>
</reference>
<name>A0ACC2Q8Y6_9NEOP</name>
<dbReference type="EMBL" id="CM056799">
    <property type="protein sequence ID" value="KAJ8710741.1"/>
    <property type="molecule type" value="Genomic_DNA"/>
</dbReference>
<gene>
    <name evidence="1" type="ORF">PYW08_009256</name>
</gene>
<protein>
    <submittedName>
        <fullName evidence="1">Uncharacterized protein</fullName>
    </submittedName>
</protein>